<keyword evidence="1" id="KW-0472">Membrane</keyword>
<dbReference type="SMART" id="SM00267">
    <property type="entry name" value="GGDEF"/>
    <property type="match status" value="1"/>
</dbReference>
<keyword evidence="1" id="KW-1133">Transmembrane helix</keyword>
<dbReference type="InterPro" id="IPR050706">
    <property type="entry name" value="Cyclic-di-GMP_PDE-like"/>
</dbReference>
<dbReference type="InterPro" id="IPR035919">
    <property type="entry name" value="EAL_sf"/>
</dbReference>
<feature type="domain" description="GGDEF" evidence="3">
    <location>
        <begin position="366"/>
        <end position="498"/>
    </location>
</feature>
<accession>A0A4Q1AW23</accession>
<organism evidence="4 5">
    <name type="scientific">Halarcobacter mediterraneus</name>
    <dbReference type="NCBI Taxonomy" id="2023153"/>
    <lineage>
        <taxon>Bacteria</taxon>
        <taxon>Pseudomonadati</taxon>
        <taxon>Campylobacterota</taxon>
        <taxon>Epsilonproteobacteria</taxon>
        <taxon>Campylobacterales</taxon>
        <taxon>Arcobacteraceae</taxon>
        <taxon>Halarcobacter</taxon>
    </lineage>
</organism>
<evidence type="ECO:0000313" key="4">
    <source>
        <dbReference type="EMBL" id="RXK11639.1"/>
    </source>
</evidence>
<dbReference type="GO" id="GO:0071111">
    <property type="term" value="F:cyclic-guanylate-specific phosphodiesterase activity"/>
    <property type="evidence" value="ECO:0007669"/>
    <property type="project" value="InterPro"/>
</dbReference>
<reference evidence="4 5" key="1">
    <citation type="submission" date="2017-09" db="EMBL/GenBank/DDBJ databases">
        <title>Genomics of the genus Arcobacter.</title>
        <authorList>
            <person name="Perez-Cataluna A."/>
            <person name="Figueras M.J."/>
            <person name="Salas-Masso N."/>
        </authorList>
    </citation>
    <scope>NUCLEOTIDE SEQUENCE [LARGE SCALE GENOMIC DNA]</scope>
    <source>
        <strain evidence="4 5">F156-34</strain>
    </source>
</reference>
<evidence type="ECO:0000259" key="2">
    <source>
        <dbReference type="PROSITE" id="PS50883"/>
    </source>
</evidence>
<name>A0A4Q1AW23_9BACT</name>
<dbReference type="InterPro" id="IPR001633">
    <property type="entry name" value="EAL_dom"/>
</dbReference>
<dbReference type="PROSITE" id="PS50883">
    <property type="entry name" value="EAL"/>
    <property type="match status" value="1"/>
</dbReference>
<sequence>MEKINYKISFLIIFLLSIISIFSIIIYISNSSSSNNIEEISIQRIKEKAMEREAFLKDFLEDYKQALYALSQNKFLYEYLNNGKSKKELEEIFITLEKTLPSAIQIRLLDMNGFEKIRINGVASHDYNEKRKVEVVKEEVLQDKSNRYYFHRFKNLKKEEIGFSKIDLERDFGKIIIPKKETIRLGKLVFDKDGKKAGILVINVSLTDFFKFFIDTSLYNVMIVDNFGRIILSTNSKYGMIRESFKTFLLKDLYTFSTANKILSNNEYYSKFFYSKKIDNFNTGQDLRLILSSKFEHLSAKKNEREVFVYMLLFILLVLLFPIIIYFSKVPDTLKKRIKHQMITDSLTNLPNREHLLSCLNKKENKENIVIIINIDNLSKIRNAYGYRVINRLEKVFAHYLESYEKQDRFKTLFKVGKSSFAFLYEYKDEKLLLEQTRKLQKNIENKDFIIRDDFKVLIDSTIGISTNSSRNETKLQEAEIALDIALSKKEDIKIYDKKDKNIELHKDNIRMVSKIKKAIENDDVIIHFQPIYSNFYNKVTKYETLIRLKSEGEIIYPDSFLQIAKDIKKYKKLTKIVISKSFEYFKDKNTEFSINLSLEDISSKEIQFYLFDKIKEYEIGSKLVIEIVESEAIDNFEEFVSFIKEAKTFGCKIAIDDFGSGYSNYNYIISLNDYIDYLKIDGSLIKDIHKNRKTQLLLGTLKFLCDNLGIKTIAEYIENKEIFDYIKSMGIDYSQGYYIGKPKSTVSKLIKVFE</sequence>
<dbReference type="SUPFAM" id="SSF55073">
    <property type="entry name" value="Nucleotide cyclase"/>
    <property type="match status" value="1"/>
</dbReference>
<gene>
    <name evidence="4" type="ORF">CP965_12775</name>
</gene>
<dbReference type="Gene3D" id="3.20.20.450">
    <property type="entry name" value="EAL domain"/>
    <property type="match status" value="1"/>
</dbReference>
<dbReference type="OrthoDB" id="5342994at2"/>
<dbReference type="Gene3D" id="3.30.70.270">
    <property type="match status" value="1"/>
</dbReference>
<dbReference type="Pfam" id="PF21623">
    <property type="entry name" value="HK_sensor_dom_bact"/>
    <property type="match status" value="1"/>
</dbReference>
<dbReference type="PROSITE" id="PS50887">
    <property type="entry name" value="GGDEF"/>
    <property type="match status" value="1"/>
</dbReference>
<feature type="domain" description="EAL" evidence="2">
    <location>
        <begin position="509"/>
        <end position="755"/>
    </location>
</feature>
<dbReference type="InterPro" id="IPR043128">
    <property type="entry name" value="Rev_trsase/Diguanyl_cyclase"/>
</dbReference>
<dbReference type="InterPro" id="IPR029151">
    <property type="entry name" value="Sensor-like_sf"/>
</dbReference>
<dbReference type="Pfam" id="PF00563">
    <property type="entry name" value="EAL"/>
    <property type="match status" value="1"/>
</dbReference>
<dbReference type="SUPFAM" id="SSF103190">
    <property type="entry name" value="Sensory domain-like"/>
    <property type="match status" value="1"/>
</dbReference>
<dbReference type="InterPro" id="IPR029787">
    <property type="entry name" value="Nucleotide_cyclase"/>
</dbReference>
<dbReference type="InterPro" id="IPR048760">
    <property type="entry name" value="VP0354-like_sensor_dom"/>
</dbReference>
<dbReference type="EMBL" id="NXIE01000006">
    <property type="protein sequence ID" value="RXK11639.1"/>
    <property type="molecule type" value="Genomic_DNA"/>
</dbReference>
<dbReference type="AlphaFoldDB" id="A0A4Q1AW23"/>
<dbReference type="RefSeq" id="WP_129062508.1">
    <property type="nucleotide sequence ID" value="NZ_NXIE01000006.1"/>
</dbReference>
<protein>
    <recommendedName>
        <fullName evidence="6">GGDEF domain-containing protein</fullName>
    </recommendedName>
</protein>
<dbReference type="PANTHER" id="PTHR33121">
    <property type="entry name" value="CYCLIC DI-GMP PHOSPHODIESTERASE PDEF"/>
    <property type="match status" value="1"/>
</dbReference>
<evidence type="ECO:0000259" key="3">
    <source>
        <dbReference type="PROSITE" id="PS50887"/>
    </source>
</evidence>
<feature type="transmembrane region" description="Helical" evidence="1">
    <location>
        <begin position="6"/>
        <end position="28"/>
    </location>
</feature>
<dbReference type="PANTHER" id="PTHR33121:SF71">
    <property type="entry name" value="OXYGEN SENSOR PROTEIN DOSP"/>
    <property type="match status" value="1"/>
</dbReference>
<dbReference type="SUPFAM" id="SSF141868">
    <property type="entry name" value="EAL domain-like"/>
    <property type="match status" value="1"/>
</dbReference>
<feature type="transmembrane region" description="Helical" evidence="1">
    <location>
        <begin position="307"/>
        <end position="327"/>
    </location>
</feature>
<dbReference type="Pfam" id="PF00990">
    <property type="entry name" value="GGDEF"/>
    <property type="match status" value="1"/>
</dbReference>
<dbReference type="SMART" id="SM00052">
    <property type="entry name" value="EAL"/>
    <property type="match status" value="1"/>
</dbReference>
<dbReference type="Proteomes" id="UP000289718">
    <property type="component" value="Unassembled WGS sequence"/>
</dbReference>
<keyword evidence="5" id="KW-1185">Reference proteome</keyword>
<evidence type="ECO:0000313" key="5">
    <source>
        <dbReference type="Proteomes" id="UP000289718"/>
    </source>
</evidence>
<dbReference type="InterPro" id="IPR000160">
    <property type="entry name" value="GGDEF_dom"/>
</dbReference>
<comment type="caution">
    <text evidence="4">The sequence shown here is derived from an EMBL/GenBank/DDBJ whole genome shotgun (WGS) entry which is preliminary data.</text>
</comment>
<keyword evidence="1" id="KW-0812">Transmembrane</keyword>
<evidence type="ECO:0008006" key="6">
    <source>
        <dbReference type="Google" id="ProtNLM"/>
    </source>
</evidence>
<proteinExistence type="predicted"/>
<evidence type="ECO:0000256" key="1">
    <source>
        <dbReference type="SAM" id="Phobius"/>
    </source>
</evidence>
<dbReference type="Gene3D" id="3.30.450.20">
    <property type="entry name" value="PAS domain"/>
    <property type="match status" value="1"/>
</dbReference>
<dbReference type="CDD" id="cd01948">
    <property type="entry name" value="EAL"/>
    <property type="match status" value="1"/>
</dbReference>